<dbReference type="PROSITE" id="PS51257">
    <property type="entry name" value="PROKAR_LIPOPROTEIN"/>
    <property type="match status" value="1"/>
</dbReference>
<reference evidence="3" key="1">
    <citation type="journal article" date="2019" name="Int. J. Syst. Evol. Microbiol.">
        <title>The Global Catalogue of Microorganisms (GCM) 10K type strain sequencing project: providing services to taxonomists for standard genome sequencing and annotation.</title>
        <authorList>
            <consortium name="The Broad Institute Genomics Platform"/>
            <consortium name="The Broad Institute Genome Sequencing Center for Infectious Disease"/>
            <person name="Wu L."/>
            <person name="Ma J."/>
        </authorList>
    </citation>
    <scope>NUCLEOTIDE SEQUENCE [LARGE SCALE GENOMIC DNA]</scope>
    <source>
        <strain evidence="3">KCTC 22209</strain>
    </source>
</reference>
<dbReference type="Proteomes" id="UP001597509">
    <property type="component" value="Unassembled WGS sequence"/>
</dbReference>
<name>A0ABW5Z118_9SPHI</name>
<evidence type="ECO:0000313" key="2">
    <source>
        <dbReference type="EMBL" id="MFD2906161.1"/>
    </source>
</evidence>
<dbReference type="EMBL" id="JBHUPE010000010">
    <property type="protein sequence ID" value="MFD2906161.1"/>
    <property type="molecule type" value="Genomic_DNA"/>
</dbReference>
<accession>A0ABW5Z118</accession>
<dbReference type="RefSeq" id="WP_380923180.1">
    <property type="nucleotide sequence ID" value="NZ_JBHUPE010000010.1"/>
</dbReference>
<dbReference type="InterPro" id="IPR018756">
    <property type="entry name" value="DUF2314"/>
</dbReference>
<gene>
    <name evidence="2" type="ORF">ACFS6I_19685</name>
</gene>
<evidence type="ECO:0000313" key="3">
    <source>
        <dbReference type="Proteomes" id="UP001597509"/>
    </source>
</evidence>
<organism evidence="2 3">
    <name type="scientific">Sphingobacterium anhuiense</name>
    <dbReference type="NCBI Taxonomy" id="493780"/>
    <lineage>
        <taxon>Bacteria</taxon>
        <taxon>Pseudomonadati</taxon>
        <taxon>Bacteroidota</taxon>
        <taxon>Sphingobacteriia</taxon>
        <taxon>Sphingobacteriales</taxon>
        <taxon>Sphingobacteriaceae</taxon>
        <taxon>Sphingobacterium</taxon>
    </lineage>
</organism>
<feature type="domain" description="DUF2314" evidence="1">
    <location>
        <begin position="47"/>
        <end position="171"/>
    </location>
</feature>
<dbReference type="Pfam" id="PF10077">
    <property type="entry name" value="DUF2314"/>
    <property type="match status" value="1"/>
</dbReference>
<protein>
    <submittedName>
        <fullName evidence="2">YegJ family protein</fullName>
    </submittedName>
</protein>
<evidence type="ECO:0000259" key="1">
    <source>
        <dbReference type="Pfam" id="PF10077"/>
    </source>
</evidence>
<comment type="caution">
    <text evidence="2">The sequence shown here is derived from an EMBL/GenBank/DDBJ whole genome shotgun (WGS) entry which is preliminary data.</text>
</comment>
<sequence>MLHSKNSPIFKLFFLLLVLVSFSFISCQNTIKDKIKNDDVIEFNGDDQAMNQAILEANKTFQNFETSFKNPQEGYESFAIKVRFDTEDGGGEHIWVGNLTSDGKSYRGTVNNEPQLTKVVKYGDQVTIDPQRISDWMYLDKGVLKGGYTIRVMKKNLSEEEKKAFDQEVGFIIED</sequence>
<keyword evidence="3" id="KW-1185">Reference proteome</keyword>
<proteinExistence type="predicted"/>